<evidence type="ECO:0000313" key="2">
    <source>
        <dbReference type="EMBL" id="KOG34760.1"/>
    </source>
</evidence>
<sequence length="104" mass="11342">MRERGQGPRVGDRGAGAGGGRLWGCRPGLRHAPGLAWRRVGRRGPRIVGSVGGFAGPTRRRRPVRGVVAPRLRLLRVVGHARPPSVERAVMLRPDPLRRDPGLR</sequence>
<dbReference type="AlphaFoldDB" id="A0A0L8L9F1"/>
<feature type="region of interest" description="Disordered" evidence="1">
    <location>
        <begin position="1"/>
        <end position="25"/>
    </location>
</feature>
<protein>
    <submittedName>
        <fullName evidence="2">Uncharacterized protein</fullName>
    </submittedName>
</protein>
<proteinExistence type="predicted"/>
<gene>
    <name evidence="2" type="ORF">ADK37_17110</name>
</gene>
<name>A0A0L8L9F1_9ACTN</name>
<accession>A0A0L8L9F1</accession>
<feature type="compositionally biased region" description="Gly residues" evidence="1">
    <location>
        <begin position="13"/>
        <end position="22"/>
    </location>
</feature>
<evidence type="ECO:0000256" key="1">
    <source>
        <dbReference type="SAM" id="MobiDB-lite"/>
    </source>
</evidence>
<dbReference type="Proteomes" id="UP000037251">
    <property type="component" value="Unassembled WGS sequence"/>
</dbReference>
<dbReference type="EMBL" id="LGUS01000161">
    <property type="protein sequence ID" value="KOG34760.1"/>
    <property type="molecule type" value="Genomic_DNA"/>
</dbReference>
<keyword evidence="3" id="KW-1185">Reference proteome</keyword>
<organism evidence="2 3">
    <name type="scientific">Streptomyces resistomycificus</name>
    <dbReference type="NCBI Taxonomy" id="67356"/>
    <lineage>
        <taxon>Bacteria</taxon>
        <taxon>Bacillati</taxon>
        <taxon>Actinomycetota</taxon>
        <taxon>Actinomycetes</taxon>
        <taxon>Kitasatosporales</taxon>
        <taxon>Streptomycetaceae</taxon>
        <taxon>Streptomyces</taxon>
        <taxon>Streptomyces aurantiacus group</taxon>
    </lineage>
</organism>
<feature type="compositionally biased region" description="Basic and acidic residues" evidence="1">
    <location>
        <begin position="1"/>
        <end position="12"/>
    </location>
</feature>
<comment type="caution">
    <text evidence="2">The sequence shown here is derived from an EMBL/GenBank/DDBJ whole genome shotgun (WGS) entry which is preliminary data.</text>
</comment>
<reference evidence="3" key="1">
    <citation type="submission" date="2015-07" db="EMBL/GenBank/DDBJ databases">
        <authorList>
            <person name="Ju K.-S."/>
            <person name="Doroghazi J.R."/>
            <person name="Metcalf W.W."/>
        </authorList>
    </citation>
    <scope>NUCLEOTIDE SEQUENCE [LARGE SCALE GENOMIC DNA]</scope>
    <source>
        <strain evidence="3">NRRL 2290</strain>
    </source>
</reference>
<evidence type="ECO:0000313" key="3">
    <source>
        <dbReference type="Proteomes" id="UP000037251"/>
    </source>
</evidence>